<dbReference type="PROSITE" id="PS50262">
    <property type="entry name" value="G_PROTEIN_RECEP_F1_2"/>
    <property type="match status" value="1"/>
</dbReference>
<dbReference type="Proteomes" id="UP000695026">
    <property type="component" value="Unplaced"/>
</dbReference>
<feature type="transmembrane region" description="Helical" evidence="13">
    <location>
        <begin position="272"/>
        <end position="291"/>
    </location>
</feature>
<keyword evidence="9 12" id="KW-0675">Receptor</keyword>
<dbReference type="FunFam" id="1.20.1070.10:FF:000010">
    <property type="entry name" value="Olfactory receptor"/>
    <property type="match status" value="1"/>
</dbReference>
<dbReference type="CDD" id="cd15911">
    <property type="entry name" value="7tmA_OR11A-like"/>
    <property type="match status" value="1"/>
</dbReference>
<evidence type="ECO:0000256" key="7">
    <source>
        <dbReference type="ARBA" id="ARBA00023040"/>
    </source>
</evidence>
<comment type="subcellular location">
    <subcellularLocation>
        <location evidence="1 13">Cell membrane</location>
        <topology evidence="1 13">Multi-pass membrane protein</topology>
    </subcellularLocation>
</comment>
<protein>
    <recommendedName>
        <fullName evidence="13">Olfactory receptor</fullName>
    </recommendedName>
</protein>
<comment type="similarity">
    <text evidence="12">Belongs to the G-protein coupled receptor 1 family.</text>
</comment>
<dbReference type="KEGG" id="pbi:112542635"/>
<dbReference type="PRINTS" id="PR00245">
    <property type="entry name" value="OLFACTORYR"/>
</dbReference>
<evidence type="ECO:0000256" key="1">
    <source>
        <dbReference type="ARBA" id="ARBA00004651"/>
    </source>
</evidence>
<keyword evidence="7 12" id="KW-0297">G-protein coupled receptor</keyword>
<dbReference type="InterPro" id="IPR017452">
    <property type="entry name" value="GPCR_Rhodpsn_7TM"/>
</dbReference>
<gene>
    <name evidence="16" type="primary">LOC112542635</name>
</gene>
<feature type="transmembrane region" description="Helical" evidence="13">
    <location>
        <begin position="237"/>
        <end position="260"/>
    </location>
</feature>
<keyword evidence="5 13" id="KW-0552">Olfaction</keyword>
<keyword evidence="4 12" id="KW-0812">Transmembrane</keyword>
<feature type="domain" description="G-protein coupled receptors family 1 profile" evidence="14">
    <location>
        <begin position="39"/>
        <end position="289"/>
    </location>
</feature>
<dbReference type="InterPro" id="IPR050516">
    <property type="entry name" value="Olfactory_GPCR"/>
</dbReference>
<feature type="transmembrane region" description="Helical" evidence="13">
    <location>
        <begin position="199"/>
        <end position="225"/>
    </location>
</feature>
<dbReference type="InterPro" id="IPR000725">
    <property type="entry name" value="Olfact_rcpt"/>
</dbReference>
<evidence type="ECO:0000259" key="14">
    <source>
        <dbReference type="PROSITE" id="PS50262"/>
    </source>
</evidence>
<evidence type="ECO:0000256" key="2">
    <source>
        <dbReference type="ARBA" id="ARBA00022475"/>
    </source>
</evidence>
<keyword evidence="15" id="KW-1185">Reference proteome</keyword>
<organism evidence="15 16">
    <name type="scientific">Python bivittatus</name>
    <name type="common">Burmese python</name>
    <name type="synonym">Python molurus bivittatus</name>
    <dbReference type="NCBI Taxonomy" id="176946"/>
    <lineage>
        <taxon>Eukaryota</taxon>
        <taxon>Metazoa</taxon>
        <taxon>Chordata</taxon>
        <taxon>Craniata</taxon>
        <taxon>Vertebrata</taxon>
        <taxon>Euteleostomi</taxon>
        <taxon>Lepidosauria</taxon>
        <taxon>Squamata</taxon>
        <taxon>Bifurcata</taxon>
        <taxon>Unidentata</taxon>
        <taxon>Episquamata</taxon>
        <taxon>Toxicofera</taxon>
        <taxon>Serpentes</taxon>
        <taxon>Henophidia</taxon>
        <taxon>Pythonidae</taxon>
        <taxon>Python</taxon>
    </lineage>
</organism>
<dbReference type="PRINTS" id="PR00237">
    <property type="entry name" value="GPCRRHODOPSN"/>
</dbReference>
<evidence type="ECO:0000256" key="9">
    <source>
        <dbReference type="ARBA" id="ARBA00023170"/>
    </source>
</evidence>
<evidence type="ECO:0000313" key="15">
    <source>
        <dbReference type="Proteomes" id="UP000695026"/>
    </source>
</evidence>
<dbReference type="AlphaFoldDB" id="A0A9F5IUA8"/>
<evidence type="ECO:0000256" key="12">
    <source>
        <dbReference type="RuleBase" id="RU000688"/>
    </source>
</evidence>
<evidence type="ECO:0000256" key="3">
    <source>
        <dbReference type="ARBA" id="ARBA00022606"/>
    </source>
</evidence>
<evidence type="ECO:0000256" key="13">
    <source>
        <dbReference type="RuleBase" id="RU363047"/>
    </source>
</evidence>
<keyword evidence="2 13" id="KW-1003">Cell membrane</keyword>
<evidence type="ECO:0000256" key="8">
    <source>
        <dbReference type="ARBA" id="ARBA00023136"/>
    </source>
</evidence>
<dbReference type="Pfam" id="PF13853">
    <property type="entry name" value="7tm_4"/>
    <property type="match status" value="1"/>
</dbReference>
<dbReference type="InterPro" id="IPR000276">
    <property type="entry name" value="GPCR_Rhodpsn"/>
</dbReference>
<feature type="transmembrane region" description="Helical" evidence="13">
    <location>
        <begin position="96"/>
        <end position="118"/>
    </location>
</feature>
<evidence type="ECO:0000256" key="4">
    <source>
        <dbReference type="ARBA" id="ARBA00022692"/>
    </source>
</evidence>
<feature type="transmembrane region" description="Helical" evidence="13">
    <location>
        <begin position="24"/>
        <end position="48"/>
    </location>
</feature>
<dbReference type="GeneID" id="112542635"/>
<keyword evidence="6 13" id="KW-1133">Transmembrane helix</keyword>
<sequence length="320" mass="35888">MTNHTTVSEFILLGLGDFSKAQGLVFSLFLVIYMVTMVGNFLIVILVVTSQLLHTPMYIFLGNLAFLEACCSSTVIPKMLLILLTGDNHIPFKACFIQFFIFACLGGAECYLLAMMSYDRYLAICKPLHYASLMSGKLSFHLAAVSWASGLLVSTSLSLNMSQLSFCGPNEIDHYFCDVVFDIREISCSDTFLSELSSFIFACIFTLPPFVLILTSYISIIVTILRMPSITGRQKAFSTCSSHLIVVGLYYGTLMLVYLLPRTKKLKHVKKFFSLFYTALSPMINPLIYSLRNNEVKDALSSGLERLILCMMHHSANFWK</sequence>
<reference evidence="16" key="1">
    <citation type="submission" date="2025-08" db="UniProtKB">
        <authorList>
            <consortium name="RefSeq"/>
        </authorList>
    </citation>
    <scope>IDENTIFICATION</scope>
    <source>
        <tissue evidence="16">Liver</tissue>
    </source>
</reference>
<feature type="transmembrane region" description="Helical" evidence="13">
    <location>
        <begin position="138"/>
        <end position="159"/>
    </location>
</feature>
<dbReference type="GO" id="GO:0004930">
    <property type="term" value="F:G protein-coupled receptor activity"/>
    <property type="evidence" value="ECO:0007669"/>
    <property type="project" value="UniProtKB-KW"/>
</dbReference>
<dbReference type="PANTHER" id="PTHR26452">
    <property type="entry name" value="OLFACTORY RECEPTOR"/>
    <property type="match status" value="1"/>
</dbReference>
<dbReference type="SUPFAM" id="SSF81321">
    <property type="entry name" value="Family A G protein-coupled receptor-like"/>
    <property type="match status" value="1"/>
</dbReference>
<dbReference type="Gene3D" id="1.20.1070.10">
    <property type="entry name" value="Rhodopsin 7-helix transmembrane proteins"/>
    <property type="match status" value="1"/>
</dbReference>
<accession>A0A9F5IUA8</accession>
<evidence type="ECO:0000256" key="10">
    <source>
        <dbReference type="ARBA" id="ARBA00023180"/>
    </source>
</evidence>
<keyword evidence="3 13" id="KW-0716">Sensory transduction</keyword>
<keyword evidence="10" id="KW-0325">Glycoprotein</keyword>
<proteinExistence type="inferred from homology"/>
<dbReference type="RefSeq" id="XP_025031749.1">
    <property type="nucleotide sequence ID" value="XM_025175981.1"/>
</dbReference>
<evidence type="ECO:0000256" key="11">
    <source>
        <dbReference type="ARBA" id="ARBA00023224"/>
    </source>
</evidence>
<dbReference type="PROSITE" id="PS00237">
    <property type="entry name" value="G_PROTEIN_RECEP_F1_1"/>
    <property type="match status" value="1"/>
</dbReference>
<evidence type="ECO:0000313" key="16">
    <source>
        <dbReference type="RefSeq" id="XP_025031749.1"/>
    </source>
</evidence>
<keyword evidence="11 12" id="KW-0807">Transducer</keyword>
<name>A0A9F5IUA8_PYTBI</name>
<dbReference type="OrthoDB" id="5967130at2759"/>
<keyword evidence="8 13" id="KW-0472">Membrane</keyword>
<evidence type="ECO:0000256" key="6">
    <source>
        <dbReference type="ARBA" id="ARBA00022989"/>
    </source>
</evidence>
<dbReference type="OMA" id="CLEGTEC"/>
<dbReference type="GO" id="GO:0004984">
    <property type="term" value="F:olfactory receptor activity"/>
    <property type="evidence" value="ECO:0007669"/>
    <property type="project" value="InterPro"/>
</dbReference>
<evidence type="ECO:0000256" key="5">
    <source>
        <dbReference type="ARBA" id="ARBA00022725"/>
    </source>
</evidence>
<dbReference type="GO" id="GO:0005886">
    <property type="term" value="C:plasma membrane"/>
    <property type="evidence" value="ECO:0007669"/>
    <property type="project" value="UniProtKB-SubCell"/>
</dbReference>
<feature type="transmembrane region" description="Helical" evidence="13">
    <location>
        <begin position="60"/>
        <end position="84"/>
    </location>
</feature>